<organism evidence="1">
    <name type="scientific">marine sediment metagenome</name>
    <dbReference type="NCBI Taxonomy" id="412755"/>
    <lineage>
        <taxon>unclassified sequences</taxon>
        <taxon>metagenomes</taxon>
        <taxon>ecological metagenomes</taxon>
    </lineage>
</organism>
<gene>
    <name evidence="1" type="ORF">S01H1_47527</name>
</gene>
<accession>X0VUY0</accession>
<feature type="non-terminal residue" evidence="1">
    <location>
        <position position="263"/>
    </location>
</feature>
<protein>
    <submittedName>
        <fullName evidence="1">Uncharacterized protein</fullName>
    </submittedName>
</protein>
<proteinExistence type="predicted"/>
<name>X0VUY0_9ZZZZ</name>
<feature type="non-terminal residue" evidence="1">
    <location>
        <position position="1"/>
    </location>
</feature>
<reference evidence="1" key="1">
    <citation type="journal article" date="2014" name="Front. Microbiol.">
        <title>High frequency of phylogenetically diverse reductive dehalogenase-homologous genes in deep subseafloor sedimentary metagenomes.</title>
        <authorList>
            <person name="Kawai M."/>
            <person name="Futagami T."/>
            <person name="Toyoda A."/>
            <person name="Takaki Y."/>
            <person name="Nishi S."/>
            <person name="Hori S."/>
            <person name="Arai W."/>
            <person name="Tsubouchi T."/>
            <person name="Morono Y."/>
            <person name="Uchiyama I."/>
            <person name="Ito T."/>
            <person name="Fujiyama A."/>
            <person name="Inagaki F."/>
            <person name="Takami H."/>
        </authorList>
    </citation>
    <scope>NUCLEOTIDE SEQUENCE</scope>
    <source>
        <strain evidence="1">Expedition CK06-06</strain>
    </source>
</reference>
<evidence type="ECO:0000313" key="1">
    <source>
        <dbReference type="EMBL" id="GAG22209.1"/>
    </source>
</evidence>
<comment type="caution">
    <text evidence="1">The sequence shown here is derived from an EMBL/GenBank/DDBJ whole genome shotgun (WGS) entry which is preliminary data.</text>
</comment>
<sequence>DYIIPGIGKIQNNVTFLLEENRKFIESDMIGNNHEMGRELVWREYPTDQRGTIFSYFWDSTALEVDEDGQFILDEDGQPIKPTDIDKIHTWIGELGNNKTRNSAGQPDNSRKQSNIVLIVKGDVVRRYPDMIVYAFRVDDKLTRATVDDLDFENVINPIFRAQLGTDILCMGFPITQEQLKTTPDYYFVLQEQQDLPVFGADVRCEGTDLCWDDINAEENQYLKEFPADILGPELGGQVTSSSIANKTYQLPVRIFMHASLMF</sequence>
<dbReference type="AlphaFoldDB" id="X0VUY0"/>
<dbReference type="EMBL" id="BARS01030471">
    <property type="protein sequence ID" value="GAG22209.1"/>
    <property type="molecule type" value="Genomic_DNA"/>
</dbReference>